<evidence type="ECO:0000313" key="11">
    <source>
        <dbReference type="Proteomes" id="UP000229789"/>
    </source>
</evidence>
<dbReference type="EMBL" id="PFMG01000070">
    <property type="protein sequence ID" value="PIY99623.1"/>
    <property type="molecule type" value="Genomic_DNA"/>
</dbReference>
<accession>A0A2H9RCJ3</accession>
<evidence type="ECO:0000256" key="5">
    <source>
        <dbReference type="ARBA" id="ARBA00023146"/>
    </source>
</evidence>
<dbReference type="Proteomes" id="UP000231232">
    <property type="component" value="Unassembled WGS sequence"/>
</dbReference>
<evidence type="ECO:0000313" key="12">
    <source>
        <dbReference type="Proteomes" id="UP000231232"/>
    </source>
</evidence>
<dbReference type="GO" id="GO:0043039">
    <property type="term" value="P:tRNA aminoacylation"/>
    <property type="evidence" value="ECO:0007669"/>
    <property type="project" value="InterPro"/>
</dbReference>
<keyword evidence="5" id="KW-0030">Aminoacyl-tRNA synthetase</keyword>
<dbReference type="GO" id="GO:0006412">
    <property type="term" value="P:translation"/>
    <property type="evidence" value="ECO:0007669"/>
    <property type="project" value="UniProtKB-KW"/>
</dbReference>
<evidence type="ECO:0000313" key="8">
    <source>
        <dbReference type="EMBL" id="PIY99623.1"/>
    </source>
</evidence>
<dbReference type="InterPro" id="IPR005246">
    <property type="entry name" value="O-Pseryl-tRNA(Cys)_ligase"/>
</dbReference>
<dbReference type="Pfam" id="PF01409">
    <property type="entry name" value="tRNA-synt_2d"/>
    <property type="match status" value="1"/>
</dbReference>
<dbReference type="EMBL" id="PCUF01000033">
    <property type="protein sequence ID" value="PIN66472.1"/>
    <property type="molecule type" value="Genomic_DNA"/>
</dbReference>
<evidence type="ECO:0000256" key="2">
    <source>
        <dbReference type="ARBA" id="ARBA00022741"/>
    </source>
</evidence>
<reference evidence="10 12" key="2">
    <citation type="submission" date="2017-09" db="EMBL/GenBank/DDBJ databases">
        <title>Depth-based differentiation of microbial function through sediment-hosted aquifers and enrichment of novel symbionts in the deep terrestrial subsurface.</title>
        <authorList>
            <person name="Probst A.J."/>
            <person name="Ladd B."/>
            <person name="Jarett J.K."/>
            <person name="Geller-Mcgrath D.E."/>
            <person name="Sieber C.M.K."/>
            <person name="Emerson J.B."/>
            <person name="Anantharaman K."/>
            <person name="Thomas B.C."/>
            <person name="Malmstrom R."/>
            <person name="Stieglmeier M."/>
            <person name="Klingl A."/>
            <person name="Woyke T."/>
            <person name="Ryan C.M."/>
            <person name="Banfield J.F."/>
        </authorList>
    </citation>
    <scope>NUCLEOTIDE SEQUENCE [LARGE SCALE GENOMIC DNA]</scope>
</reference>
<keyword evidence="2" id="KW-0547">Nucleotide-binding</keyword>
<dbReference type="SUPFAM" id="SSF55681">
    <property type="entry name" value="Class II aaRS and biotin synthetases"/>
    <property type="match status" value="1"/>
</dbReference>
<proteinExistence type="predicted"/>
<dbReference type="GO" id="GO:0000049">
    <property type="term" value="F:tRNA binding"/>
    <property type="evidence" value="ECO:0007669"/>
    <property type="project" value="InterPro"/>
</dbReference>
<evidence type="ECO:0000256" key="3">
    <source>
        <dbReference type="ARBA" id="ARBA00022840"/>
    </source>
</evidence>
<dbReference type="NCBIfam" id="TIGR00470">
    <property type="entry name" value="sepS"/>
    <property type="match status" value="1"/>
</dbReference>
<sequence length="531" mass="61040">MVFKFKQQAKPHPVCEMIEKIRQTFLKFGLSEVINPMIIEESEIYKQYGPEAAVILDRCFYLAELPRPEIGLSNKKLDKIDKIAPMWREEICSEYSKSSCCYCSQNLDTNSETILKTLLREYKKGNIEGDNMLEEMVKQLNISAQQASCILDEVFTELKEIKPQPTTKTLRSHMTSAWFSVLAKAHKKSEIPIGFFSIGPRFRREQKLDATHLYESTTASAVVMAQEFSETEIFSFVEKLCNNLGFKKINIIRKKATAQYYENNKEWEVYALINGNDVEIADFGLYSKRALKSYKITHSVFNIGFGVERLAMLSTKNNDIRNLVYWHMQEGVSFSDKELIKQIEIIEKPNTEQGLKLKELIAKTAKKYAFEKSPCRFNVFEDKFLGKKIKVSVVEKEENTKLLGPACLNNIYAFEGSIYGIPPKNSFKGTNNIKNKGIKANFNFLDAISSYFAAKIEERVLQELKKTDLPKANDKYGKNNKKTNFWQLKMAKTPAEVNIKISEPANRFITSNNKKIMLRGPIFMGIELKIE</sequence>
<dbReference type="EMBL" id="PFSX01000072">
    <property type="protein sequence ID" value="PJC01032.1"/>
    <property type="molecule type" value="Genomic_DNA"/>
</dbReference>
<dbReference type="GO" id="GO:0005524">
    <property type="term" value="F:ATP binding"/>
    <property type="evidence" value="ECO:0007669"/>
    <property type="project" value="UniProtKB-KW"/>
</dbReference>
<organism evidence="7 11">
    <name type="scientific">Huberarchaeum crystalense</name>
    <dbReference type="NCBI Taxonomy" id="2014257"/>
    <lineage>
        <taxon>Archaea</taxon>
        <taxon>Candidatus Huberarchaeota</taxon>
        <taxon>Candidatus Huberarchaeia</taxon>
        <taxon>Candidatus Huberarchaeales</taxon>
        <taxon>Candidatus Huberarchaeaceae</taxon>
        <taxon>Candidatus Huberarchaeum</taxon>
    </lineage>
</organism>
<dbReference type="Proteomes" id="UP000228874">
    <property type="component" value="Unassembled WGS sequence"/>
</dbReference>
<dbReference type="Proteomes" id="UP000229789">
    <property type="component" value="Unassembled WGS sequence"/>
</dbReference>
<feature type="domain" description="Aminoacyl-transfer RNA synthetases class-II family profile" evidence="6">
    <location>
        <begin position="192"/>
        <end position="313"/>
    </location>
</feature>
<accession>A0A2H9P831</accession>
<protein>
    <submittedName>
        <fullName evidence="7">O-phosphoserine--tRNA ligase</fullName>
    </submittedName>
</protein>
<dbReference type="PROSITE" id="PS50862">
    <property type="entry name" value="AA_TRNA_LIGASE_II"/>
    <property type="match status" value="1"/>
</dbReference>
<dbReference type="InterPro" id="IPR006195">
    <property type="entry name" value="aa-tRNA-synth_II"/>
</dbReference>
<keyword evidence="4" id="KW-0648">Protein biosynthesis</keyword>
<comment type="caution">
    <text evidence="7">The sequence shown here is derived from an EMBL/GenBank/DDBJ whole genome shotgun (WGS) entry which is preliminary data.</text>
</comment>
<evidence type="ECO:0000313" key="7">
    <source>
        <dbReference type="EMBL" id="PIN66472.1"/>
    </source>
</evidence>
<dbReference type="InterPro" id="IPR045864">
    <property type="entry name" value="aa-tRNA-synth_II/BPL/LPL"/>
</dbReference>
<evidence type="ECO:0000259" key="6">
    <source>
        <dbReference type="PROSITE" id="PS50862"/>
    </source>
</evidence>
<evidence type="ECO:0000313" key="10">
    <source>
        <dbReference type="Proteomes" id="UP000228874"/>
    </source>
</evidence>
<keyword evidence="3" id="KW-0067">ATP-binding</keyword>
<keyword evidence="1 7" id="KW-0436">Ligase</keyword>
<dbReference type="AlphaFoldDB" id="A0A2G9LJ39"/>
<dbReference type="Gene3D" id="3.30.930.10">
    <property type="entry name" value="Bira Bifunctional Protein, Domain 2"/>
    <property type="match status" value="1"/>
</dbReference>
<dbReference type="GO" id="GO:0004812">
    <property type="term" value="F:aminoacyl-tRNA ligase activity"/>
    <property type="evidence" value="ECO:0007669"/>
    <property type="project" value="UniProtKB-KW"/>
</dbReference>
<reference evidence="7 11" key="1">
    <citation type="submission" date="2017-09" db="EMBL/GenBank/DDBJ databases">
        <title>Depth-based differentiation of microbial function through sediment-hosted aquifers and enrichment of novel symbionts in the deep terrestrial subsurface.</title>
        <authorList>
            <person name="Probst A.J."/>
            <person name="Ladd B."/>
            <person name="Jarett J.K."/>
            <person name="Geller-Mcgrath D.E."/>
            <person name="Sieber C.M."/>
            <person name="Emerson J.B."/>
            <person name="Anantharaman K."/>
            <person name="Thomas B.C."/>
            <person name="Malmstrom R."/>
            <person name="Stieglmeier M."/>
            <person name="Klingl A."/>
            <person name="Woyke T."/>
            <person name="Ryan C.M."/>
            <person name="Banfield J.F."/>
        </authorList>
    </citation>
    <scope>NUCLEOTIDE SEQUENCE [LARGE SCALE GENOMIC DNA]</scope>
    <source>
        <strain evidence="7">CG18_big_fil_WC_8_21_14_2_50_31_19</strain>
        <strain evidence="8">CG_4_10_14_0_8_um_filter_31_133</strain>
        <strain evidence="9">CG_4_9_14_0_8_um_filter_31_21</strain>
    </source>
</reference>
<evidence type="ECO:0000256" key="4">
    <source>
        <dbReference type="ARBA" id="ARBA00022917"/>
    </source>
</evidence>
<evidence type="ECO:0000256" key="1">
    <source>
        <dbReference type="ARBA" id="ARBA00022598"/>
    </source>
</evidence>
<name>A0A2G9LJ39_HUBC1</name>
<evidence type="ECO:0000313" key="9">
    <source>
        <dbReference type="EMBL" id="PJC01032.1"/>
    </source>
</evidence>
<dbReference type="InterPro" id="IPR002319">
    <property type="entry name" value="Phenylalanyl-tRNA_Synthase"/>
</dbReference>
<gene>
    <name evidence="9" type="ORF">CO072_02500</name>
    <name evidence="7" type="ORF">COW69_02095</name>
    <name evidence="8" type="ORF">COY63_02555</name>
</gene>
<accession>A0A2G9LJ39</accession>